<organism evidence="1 2">
    <name type="scientific">Tropilaelaps mercedesae</name>
    <dbReference type="NCBI Taxonomy" id="418985"/>
    <lineage>
        <taxon>Eukaryota</taxon>
        <taxon>Metazoa</taxon>
        <taxon>Ecdysozoa</taxon>
        <taxon>Arthropoda</taxon>
        <taxon>Chelicerata</taxon>
        <taxon>Arachnida</taxon>
        <taxon>Acari</taxon>
        <taxon>Parasitiformes</taxon>
        <taxon>Mesostigmata</taxon>
        <taxon>Gamasina</taxon>
        <taxon>Dermanyssoidea</taxon>
        <taxon>Laelapidae</taxon>
        <taxon>Tropilaelaps</taxon>
    </lineage>
</organism>
<protein>
    <recommendedName>
        <fullName evidence="3">Reverse transcriptase domain-containing protein</fullName>
    </recommendedName>
</protein>
<reference evidence="1 2" key="1">
    <citation type="journal article" date="2017" name="Gigascience">
        <title>Draft genome of the honey bee ectoparasitic mite, Tropilaelaps mercedesae, is shaped by the parasitic life history.</title>
        <authorList>
            <person name="Dong X."/>
            <person name="Armstrong S.D."/>
            <person name="Xia D."/>
            <person name="Makepeace B.L."/>
            <person name="Darby A.C."/>
            <person name="Kadowaki T."/>
        </authorList>
    </citation>
    <scope>NUCLEOTIDE SEQUENCE [LARGE SCALE GENOMIC DNA]</scope>
    <source>
        <strain evidence="1">Wuxi-XJTLU</strain>
    </source>
</reference>
<keyword evidence="2" id="KW-1185">Reference proteome</keyword>
<dbReference type="AlphaFoldDB" id="A0A1V9X607"/>
<name>A0A1V9X607_9ACAR</name>
<dbReference type="STRING" id="418985.A0A1V9X607"/>
<evidence type="ECO:0000313" key="1">
    <source>
        <dbReference type="EMBL" id="OQR68828.1"/>
    </source>
</evidence>
<dbReference type="EMBL" id="MNPL01023280">
    <property type="protein sequence ID" value="OQR68828.1"/>
    <property type="molecule type" value="Genomic_DNA"/>
</dbReference>
<comment type="caution">
    <text evidence="1">The sequence shown here is derived from an EMBL/GenBank/DDBJ whole genome shotgun (WGS) entry which is preliminary data.</text>
</comment>
<evidence type="ECO:0000313" key="2">
    <source>
        <dbReference type="Proteomes" id="UP000192247"/>
    </source>
</evidence>
<sequence length="233" mass="25623">MKPDGTGSRIGKCGMTWSFTATTDTSLSHSAHGTDTVQSAKKELARLIKKTKQQHWAKLIEDVENDSFGKAYKAVRSRLRGDGPLGILSEIGERPIACLFPTRVKELLSIPSESCKVEDPTVTIEEIITAGKRIKCNKAPGPDGIPPEAVKVMMKECSGCVKDVFGELLRQGRLSHDWKVGRLVLPSKERKPPEQPSSYRFLCLLPTVGKTYQAILSSRLTKELEEIGALSEC</sequence>
<dbReference type="OrthoDB" id="6516790at2759"/>
<accession>A0A1V9X607</accession>
<gene>
    <name evidence="1" type="ORF">BIW11_12651</name>
</gene>
<proteinExistence type="predicted"/>
<evidence type="ECO:0008006" key="3">
    <source>
        <dbReference type="Google" id="ProtNLM"/>
    </source>
</evidence>
<dbReference type="Proteomes" id="UP000192247">
    <property type="component" value="Unassembled WGS sequence"/>
</dbReference>
<dbReference type="InParanoid" id="A0A1V9X607"/>
<dbReference type="PANTHER" id="PTHR19446">
    <property type="entry name" value="REVERSE TRANSCRIPTASES"/>
    <property type="match status" value="1"/>
</dbReference>